<evidence type="ECO:0000256" key="1">
    <source>
        <dbReference type="ARBA" id="ARBA00000971"/>
    </source>
</evidence>
<dbReference type="InterPro" id="IPR005215">
    <property type="entry name" value="Trig_fac"/>
</dbReference>
<comment type="catalytic activity">
    <reaction evidence="1 12 13">
        <text>[protein]-peptidylproline (omega=180) = [protein]-peptidylproline (omega=0)</text>
        <dbReference type="Rhea" id="RHEA:16237"/>
        <dbReference type="Rhea" id="RHEA-COMP:10747"/>
        <dbReference type="Rhea" id="RHEA-COMP:10748"/>
        <dbReference type="ChEBI" id="CHEBI:83833"/>
        <dbReference type="ChEBI" id="CHEBI:83834"/>
        <dbReference type="EC" id="5.2.1.8"/>
    </reaction>
</comment>
<evidence type="ECO:0000256" key="10">
    <source>
        <dbReference type="ARBA" id="ARBA00024849"/>
    </source>
</evidence>
<reference evidence="19" key="1">
    <citation type="submission" date="2018-03" db="EMBL/GenBank/DDBJ databases">
        <title>New taxa in the Lactobacillus gasseri group.</title>
        <authorList>
            <person name="Tanizawa Y."/>
            <person name="Tohno M."/>
            <person name="Endo A."/>
            <person name="Arita M."/>
        </authorList>
    </citation>
    <scope>NUCLEOTIDE SEQUENCE [LARGE SCALE GENOMIC DNA]</scope>
    <source>
        <strain evidence="19">DSM 24759</strain>
    </source>
</reference>
<evidence type="ECO:0000259" key="17">
    <source>
        <dbReference type="PROSITE" id="PS50059"/>
    </source>
</evidence>
<comment type="similarity">
    <text evidence="2 12 14">Belongs to the FKBP-type PPIase family. Tig subfamily.</text>
</comment>
<evidence type="ECO:0000313" key="19">
    <source>
        <dbReference type="Proteomes" id="UP000257317"/>
    </source>
</evidence>
<dbReference type="GO" id="GO:0015031">
    <property type="term" value="P:protein transport"/>
    <property type="evidence" value="ECO:0007669"/>
    <property type="project" value="UniProtKB-UniRule"/>
</dbReference>
<accession>A0A2Z6T6W7</accession>
<evidence type="ECO:0000256" key="6">
    <source>
        <dbReference type="ARBA" id="ARBA00023110"/>
    </source>
</evidence>
<dbReference type="InterPro" id="IPR008880">
    <property type="entry name" value="Trigger_fac_C"/>
</dbReference>
<evidence type="ECO:0000256" key="7">
    <source>
        <dbReference type="ARBA" id="ARBA00023186"/>
    </source>
</evidence>
<dbReference type="InterPro" id="IPR037041">
    <property type="entry name" value="Trigger_fac_C_sf"/>
</dbReference>
<dbReference type="AlphaFoldDB" id="A0A2Z6T6W7"/>
<evidence type="ECO:0000256" key="12">
    <source>
        <dbReference type="HAMAP-Rule" id="MF_00303"/>
    </source>
</evidence>
<dbReference type="InterPro" id="IPR001179">
    <property type="entry name" value="PPIase_FKBP_dom"/>
</dbReference>
<keyword evidence="5 12" id="KW-0132">Cell division</keyword>
<dbReference type="OrthoDB" id="9767721at2"/>
<keyword evidence="12" id="KW-0963">Cytoplasm</keyword>
<dbReference type="EC" id="5.2.1.8" evidence="3 12"/>
<evidence type="ECO:0000256" key="16">
    <source>
        <dbReference type="SAM" id="MobiDB-lite"/>
    </source>
</evidence>
<feature type="region of interest" description="Disordered" evidence="16">
    <location>
        <begin position="424"/>
        <end position="462"/>
    </location>
</feature>
<comment type="domain">
    <text evidence="12">Consists of 3 domains; the N-terminus binds the ribosome, the middle domain has PPIase activity, while the C-terminus has intrinsic chaperone activity on its own.</text>
</comment>
<keyword evidence="7 12" id="KW-0143">Chaperone</keyword>
<dbReference type="GO" id="GO:0043335">
    <property type="term" value="P:protein unfolding"/>
    <property type="evidence" value="ECO:0007669"/>
    <property type="project" value="TreeGrafter"/>
</dbReference>
<dbReference type="Proteomes" id="UP000257317">
    <property type="component" value="Unassembled WGS sequence"/>
</dbReference>
<keyword evidence="9 12" id="KW-0131">Cell cycle</keyword>
<dbReference type="Gene3D" id="1.10.3120.10">
    <property type="entry name" value="Trigger factor, C-terminal domain"/>
    <property type="match status" value="1"/>
</dbReference>
<name>A0A2Z6T6W7_9LACO</name>
<evidence type="ECO:0000256" key="11">
    <source>
        <dbReference type="ARBA" id="ARBA00029986"/>
    </source>
</evidence>
<evidence type="ECO:0000256" key="13">
    <source>
        <dbReference type="PROSITE-ProRule" id="PRU00277"/>
    </source>
</evidence>
<dbReference type="SUPFAM" id="SSF54534">
    <property type="entry name" value="FKBP-like"/>
    <property type="match status" value="1"/>
</dbReference>
<dbReference type="FunFam" id="3.10.50.40:FF:000001">
    <property type="entry name" value="Trigger factor"/>
    <property type="match status" value="1"/>
</dbReference>
<evidence type="ECO:0000256" key="8">
    <source>
        <dbReference type="ARBA" id="ARBA00023235"/>
    </source>
</evidence>
<evidence type="ECO:0000256" key="15">
    <source>
        <dbReference type="SAM" id="Coils"/>
    </source>
</evidence>
<dbReference type="Pfam" id="PF05697">
    <property type="entry name" value="Trigger_N"/>
    <property type="match status" value="1"/>
</dbReference>
<comment type="caution">
    <text evidence="18">The sequence shown here is derived from an EMBL/GenBank/DDBJ whole genome shotgun (WGS) entry which is preliminary data.</text>
</comment>
<dbReference type="HAMAP" id="MF_00303">
    <property type="entry name" value="Trigger_factor_Tig"/>
    <property type="match status" value="1"/>
</dbReference>
<dbReference type="GO" id="GO:0051083">
    <property type="term" value="P:'de novo' cotranslational protein folding"/>
    <property type="evidence" value="ECO:0007669"/>
    <property type="project" value="TreeGrafter"/>
</dbReference>
<keyword evidence="19" id="KW-1185">Reference proteome</keyword>
<comment type="function">
    <text evidence="10 12">Involved in protein export. Acts as a chaperone by maintaining the newly synthesized protein in an open conformation. Functions as a peptidyl-prolyl cis-trans isomerase.</text>
</comment>
<evidence type="ECO:0000256" key="5">
    <source>
        <dbReference type="ARBA" id="ARBA00022618"/>
    </source>
</evidence>
<keyword evidence="15" id="KW-0175">Coiled coil</keyword>
<keyword evidence="8 12" id="KW-0413">Isomerase</keyword>
<evidence type="ECO:0000256" key="14">
    <source>
        <dbReference type="RuleBase" id="RU003914"/>
    </source>
</evidence>
<dbReference type="PANTHER" id="PTHR30560:SF3">
    <property type="entry name" value="TRIGGER FACTOR-LIKE PROTEIN TIG, CHLOROPLASTIC"/>
    <property type="match status" value="1"/>
</dbReference>
<dbReference type="PROSITE" id="PS50059">
    <property type="entry name" value="FKBP_PPIASE"/>
    <property type="match status" value="1"/>
</dbReference>
<dbReference type="RefSeq" id="WP_117118049.1">
    <property type="nucleotide sequence ID" value="NZ_BFBY01000003.1"/>
</dbReference>
<dbReference type="SUPFAM" id="SSF102735">
    <property type="entry name" value="Trigger factor ribosome-binding domain"/>
    <property type="match status" value="1"/>
</dbReference>
<dbReference type="SUPFAM" id="SSF109998">
    <property type="entry name" value="Triger factor/SurA peptide-binding domain-like"/>
    <property type="match status" value="1"/>
</dbReference>
<dbReference type="GO" id="GO:0044183">
    <property type="term" value="F:protein folding chaperone"/>
    <property type="evidence" value="ECO:0007669"/>
    <property type="project" value="TreeGrafter"/>
</dbReference>
<dbReference type="Pfam" id="PF05698">
    <property type="entry name" value="Trigger_C"/>
    <property type="match status" value="1"/>
</dbReference>
<proteinExistence type="inferred from homology"/>
<sequence length="462" mass="51508">MSVKWEKTGKTTGELTFEISQEQVKKALDQAFNRVKKNLRVPGFRKGHVSRVIFDQFYGEEALYEDALNIALPEAYTEAVKEAGIDPVGQPQITPVSMDKDKPWVMKATVSVQPEVKLGDYKGIEVPKQSKRVLVKDVDAELKKRQEQNAELVLKDGKSKKGDTVTIDYEGTIDGKKFDGGSAQNYSLELGSNTFIPGFEDQLEGHKAGDDVDVKVTFPEDYGAKDLAGKEAHFATKIHEVKSKELPKLDDEFAKDIDDSVESLDELKDKIKADLKKQKEDAAKAAIQDAAITGAVKNATIDEIPQAMIDEDVQNQMNQYLGNMQRQGIDPQTYFKLTGTTEAQLREQIAKDAEERVKTNLVLEAIVKAEKLDATAKEIDQEIKDLAKEYNMDEKVVRNTLSDDMLKHDIAVRKAIDLITDKAKEVAKKSSTKKSTAKKSTTKKSTEKKTTKKSSTKKSDKD</sequence>
<gene>
    <name evidence="12 18" type="primary">tig</name>
    <name evidence="18" type="ORF">LrDSM24759_06200</name>
</gene>
<feature type="coiled-coil region" evidence="15">
    <location>
        <begin position="261"/>
        <end position="288"/>
    </location>
</feature>
<dbReference type="PANTHER" id="PTHR30560">
    <property type="entry name" value="TRIGGER FACTOR CHAPERONE AND PEPTIDYL-PROLYL CIS/TRANS ISOMERASE"/>
    <property type="match status" value="1"/>
</dbReference>
<dbReference type="GO" id="GO:0051301">
    <property type="term" value="P:cell division"/>
    <property type="evidence" value="ECO:0007669"/>
    <property type="project" value="UniProtKB-KW"/>
</dbReference>
<dbReference type="Pfam" id="PF00254">
    <property type="entry name" value="FKBP_C"/>
    <property type="match status" value="1"/>
</dbReference>
<feature type="domain" description="PPIase FKBP-type" evidence="17">
    <location>
        <begin position="162"/>
        <end position="247"/>
    </location>
</feature>
<protein>
    <recommendedName>
        <fullName evidence="4 12">Trigger factor</fullName>
        <shortName evidence="12">TF</shortName>
        <ecNumber evidence="3 12">5.2.1.8</ecNumber>
    </recommendedName>
    <alternativeName>
        <fullName evidence="11 12">PPIase</fullName>
    </alternativeName>
</protein>
<dbReference type="EMBL" id="BFBY01000003">
    <property type="protein sequence ID" value="GBG04706.1"/>
    <property type="molecule type" value="Genomic_DNA"/>
</dbReference>
<feature type="compositionally biased region" description="Basic residues" evidence="16">
    <location>
        <begin position="430"/>
        <end position="442"/>
    </location>
</feature>
<dbReference type="InterPro" id="IPR008881">
    <property type="entry name" value="Trigger_fac_ribosome-bd_bac"/>
</dbReference>
<dbReference type="GO" id="GO:0003755">
    <property type="term" value="F:peptidyl-prolyl cis-trans isomerase activity"/>
    <property type="evidence" value="ECO:0007669"/>
    <property type="project" value="UniProtKB-UniRule"/>
</dbReference>
<evidence type="ECO:0000313" key="18">
    <source>
        <dbReference type="EMBL" id="GBG04706.1"/>
    </source>
</evidence>
<dbReference type="GO" id="GO:0005737">
    <property type="term" value="C:cytoplasm"/>
    <property type="evidence" value="ECO:0007669"/>
    <property type="project" value="UniProtKB-SubCell"/>
</dbReference>
<dbReference type="Gene3D" id="3.10.50.40">
    <property type="match status" value="1"/>
</dbReference>
<keyword evidence="6 12" id="KW-0697">Rotamase</keyword>
<evidence type="ECO:0000256" key="4">
    <source>
        <dbReference type="ARBA" id="ARBA00016902"/>
    </source>
</evidence>
<evidence type="ECO:0000256" key="3">
    <source>
        <dbReference type="ARBA" id="ARBA00013194"/>
    </source>
</evidence>
<dbReference type="Gene3D" id="3.30.70.1050">
    <property type="entry name" value="Trigger factor ribosome-binding domain"/>
    <property type="match status" value="1"/>
</dbReference>
<dbReference type="InterPro" id="IPR046357">
    <property type="entry name" value="PPIase_dom_sf"/>
</dbReference>
<organism evidence="18 19">
    <name type="scientific">Lactobacillus rodentium</name>
    <dbReference type="NCBI Taxonomy" id="947835"/>
    <lineage>
        <taxon>Bacteria</taxon>
        <taxon>Bacillati</taxon>
        <taxon>Bacillota</taxon>
        <taxon>Bacilli</taxon>
        <taxon>Lactobacillales</taxon>
        <taxon>Lactobacillaceae</taxon>
        <taxon>Lactobacillus</taxon>
    </lineage>
</organism>
<evidence type="ECO:0000256" key="2">
    <source>
        <dbReference type="ARBA" id="ARBA00005464"/>
    </source>
</evidence>
<dbReference type="GO" id="GO:0043022">
    <property type="term" value="F:ribosome binding"/>
    <property type="evidence" value="ECO:0007669"/>
    <property type="project" value="TreeGrafter"/>
</dbReference>
<dbReference type="PIRSF" id="PIRSF003095">
    <property type="entry name" value="Trigger_factor"/>
    <property type="match status" value="1"/>
</dbReference>
<dbReference type="NCBIfam" id="TIGR00115">
    <property type="entry name" value="tig"/>
    <property type="match status" value="1"/>
</dbReference>
<comment type="subcellular location">
    <subcellularLocation>
        <location evidence="12">Cytoplasm</location>
    </subcellularLocation>
    <text evidence="12">About half TF is bound to the ribosome near the polypeptide exit tunnel while the other half is free in the cytoplasm.</text>
</comment>
<dbReference type="InterPro" id="IPR036611">
    <property type="entry name" value="Trigger_fac_ribosome-bd_sf"/>
</dbReference>
<dbReference type="InterPro" id="IPR027304">
    <property type="entry name" value="Trigger_fact/SurA_dom_sf"/>
</dbReference>
<evidence type="ECO:0000256" key="9">
    <source>
        <dbReference type="ARBA" id="ARBA00023306"/>
    </source>
</evidence>